<dbReference type="PIRSF" id="PIRSF001365">
    <property type="entry name" value="DHDPS"/>
    <property type="match status" value="1"/>
</dbReference>
<dbReference type="AlphaFoldDB" id="A0A2G9YL67"/>
<dbReference type="InterPro" id="IPR005263">
    <property type="entry name" value="DapA"/>
</dbReference>
<protein>
    <recommendedName>
        <fullName evidence="4 12">4-hydroxy-tetrahydrodipicolinate synthase</fullName>
        <shortName evidence="12">HTPA synthase</shortName>
        <ecNumber evidence="4 12">4.3.3.7</ecNumber>
    </recommendedName>
</protein>
<evidence type="ECO:0000256" key="15">
    <source>
        <dbReference type="PIRSR" id="PIRSR001365-2"/>
    </source>
</evidence>
<evidence type="ECO:0000256" key="14">
    <source>
        <dbReference type="PIRSR" id="PIRSR001365-1"/>
    </source>
</evidence>
<dbReference type="Gene3D" id="3.20.20.70">
    <property type="entry name" value="Aldolase class I"/>
    <property type="match status" value="1"/>
</dbReference>
<comment type="subunit">
    <text evidence="12">Homotetramer; dimer of dimers.</text>
</comment>
<name>A0A2G9YL67_9BACT</name>
<evidence type="ECO:0000256" key="1">
    <source>
        <dbReference type="ARBA" id="ARBA00003294"/>
    </source>
</evidence>
<feature type="site" description="L-lysine inhibitor binding; via carbonyl oxygen" evidence="16">
    <location>
        <position position="66"/>
    </location>
</feature>
<evidence type="ECO:0000256" key="4">
    <source>
        <dbReference type="ARBA" id="ARBA00012086"/>
    </source>
</evidence>
<comment type="caution">
    <text evidence="12">Was originally thought to be a dihydrodipicolinate synthase (DHDPS), catalyzing the condensation of (S)-aspartate-beta-semialdehyde [(S)-ASA] and pyruvate to dihydrodipicolinate (DHDP). However, it was shown in E.coli that the product of the enzymatic reaction is not dihydrodipicolinate but in fact (4S)-4-hydroxy-2,3,4,5-tetrahydro-(2S)-dipicolinic acid (HTPA), and that the consecutive dehydration reaction leading to DHDP is not spontaneous but catalyzed by DapB.</text>
</comment>
<dbReference type="PANTHER" id="PTHR12128">
    <property type="entry name" value="DIHYDRODIPICOLINATE SYNTHASE"/>
    <property type="match status" value="1"/>
</dbReference>
<keyword evidence="8 12" id="KW-0457">Lysine biosynthesis</keyword>
<evidence type="ECO:0000256" key="8">
    <source>
        <dbReference type="ARBA" id="ARBA00023154"/>
    </source>
</evidence>
<dbReference type="Proteomes" id="UP000231292">
    <property type="component" value="Unassembled WGS sequence"/>
</dbReference>
<dbReference type="PANTHER" id="PTHR12128:SF66">
    <property type="entry name" value="4-HYDROXY-2-OXOGLUTARATE ALDOLASE, MITOCHONDRIAL"/>
    <property type="match status" value="1"/>
</dbReference>
<evidence type="ECO:0000256" key="12">
    <source>
        <dbReference type="HAMAP-Rule" id="MF_00418"/>
    </source>
</evidence>
<keyword evidence="6 12" id="KW-0028">Amino-acid biosynthesis</keyword>
<dbReference type="Pfam" id="PF00701">
    <property type="entry name" value="DHDPS"/>
    <property type="match status" value="1"/>
</dbReference>
<keyword evidence="7 12" id="KW-0220">Diaminopimelate biosynthesis</keyword>
<evidence type="ECO:0000256" key="9">
    <source>
        <dbReference type="ARBA" id="ARBA00023239"/>
    </source>
</evidence>
<dbReference type="UniPathway" id="UPA00034">
    <property type="reaction ID" value="UER00017"/>
</dbReference>
<keyword evidence="9 12" id="KW-0456">Lyase</keyword>
<feature type="site" description="Part of a proton relay during catalysis" evidence="12 16">
    <location>
        <position position="61"/>
    </location>
</feature>
<evidence type="ECO:0000256" key="3">
    <source>
        <dbReference type="ARBA" id="ARBA00007592"/>
    </source>
</evidence>
<evidence type="ECO:0000256" key="2">
    <source>
        <dbReference type="ARBA" id="ARBA00005120"/>
    </source>
</evidence>
<dbReference type="InterPro" id="IPR020624">
    <property type="entry name" value="Schiff_base-form_aldolases_CS"/>
</dbReference>
<comment type="pathway">
    <text evidence="2 12">Amino-acid biosynthesis; L-lysine biosynthesis via DAP pathway; (S)-tetrahydrodipicolinate from L-aspartate: step 3/4.</text>
</comment>
<evidence type="ECO:0000256" key="7">
    <source>
        <dbReference type="ARBA" id="ARBA00022915"/>
    </source>
</evidence>
<dbReference type="SUPFAM" id="SSF51569">
    <property type="entry name" value="Aldolase"/>
    <property type="match status" value="1"/>
</dbReference>
<reference evidence="17 18" key="1">
    <citation type="submission" date="2017-09" db="EMBL/GenBank/DDBJ databases">
        <title>Depth-based differentiation of microbial function through sediment-hosted aquifers and enrichment of novel symbionts in the deep terrestrial subsurface.</title>
        <authorList>
            <person name="Probst A.J."/>
            <person name="Ladd B."/>
            <person name="Jarett J.K."/>
            <person name="Geller-Mcgrath D.E."/>
            <person name="Sieber C.M."/>
            <person name="Emerson J.B."/>
            <person name="Anantharaman K."/>
            <person name="Thomas B.C."/>
            <person name="Malmstrom R."/>
            <person name="Stieglmeier M."/>
            <person name="Klingl A."/>
            <person name="Woyke T."/>
            <person name="Ryan C.M."/>
            <person name="Banfield J.F."/>
        </authorList>
    </citation>
    <scope>NUCLEOTIDE SEQUENCE [LARGE SCALE GENOMIC DNA]</scope>
    <source>
        <strain evidence="17">CG23_combo_of_CG06-09_8_20_14_all_41_10</strain>
    </source>
</reference>
<dbReference type="InterPro" id="IPR002220">
    <property type="entry name" value="DapA-like"/>
</dbReference>
<feature type="binding site" evidence="12 15">
    <location>
        <position position="62"/>
    </location>
    <ligand>
        <name>pyruvate</name>
        <dbReference type="ChEBI" id="CHEBI:15361"/>
    </ligand>
</feature>
<dbReference type="GO" id="GO:0005829">
    <property type="term" value="C:cytosol"/>
    <property type="evidence" value="ECO:0007669"/>
    <property type="project" value="TreeGrafter"/>
</dbReference>
<evidence type="ECO:0000313" key="17">
    <source>
        <dbReference type="EMBL" id="PIP19892.1"/>
    </source>
</evidence>
<feature type="site" description="L-lysine inhibitor binding" evidence="16">
    <location>
        <position position="101"/>
    </location>
</feature>
<evidence type="ECO:0000256" key="6">
    <source>
        <dbReference type="ARBA" id="ARBA00022605"/>
    </source>
</evidence>
<evidence type="ECO:0000313" key="18">
    <source>
        <dbReference type="Proteomes" id="UP000231292"/>
    </source>
</evidence>
<dbReference type="HAMAP" id="MF_00418">
    <property type="entry name" value="DapA"/>
    <property type="match status" value="1"/>
</dbReference>
<dbReference type="NCBIfam" id="TIGR00674">
    <property type="entry name" value="dapA"/>
    <property type="match status" value="1"/>
</dbReference>
<comment type="caution">
    <text evidence="17">The sequence shown here is derived from an EMBL/GenBank/DDBJ whole genome shotgun (WGS) entry which is preliminary data.</text>
</comment>
<dbReference type="GO" id="GO:0008840">
    <property type="term" value="F:4-hydroxy-tetrahydrodipicolinate synthase activity"/>
    <property type="evidence" value="ECO:0007669"/>
    <property type="project" value="UniProtKB-UniRule"/>
</dbReference>
<feature type="active site" description="Schiff-base intermediate with substrate" evidence="12 14">
    <location>
        <position position="179"/>
    </location>
</feature>
<accession>A0A2G9YL67</accession>
<keyword evidence="5 12" id="KW-0963">Cytoplasm</keyword>
<dbReference type="GO" id="GO:0009089">
    <property type="term" value="P:lysine biosynthetic process via diaminopimelate"/>
    <property type="evidence" value="ECO:0007669"/>
    <property type="project" value="UniProtKB-UniRule"/>
</dbReference>
<sequence length="310" mass="33505">MFKGSMVAIVTPFSAATRGGSAKQYDGNFGGKNLVVDEKTFRDLIEFQIKNGTSGIVPCGTTGESATLSFQEHERVIEVTIAQVKKRVPVIAGTGSNSTEEAIMLTKHAEKSGVDASLQVSPYYNRPTQKGLYEHFKAIADSVKIPIILYNIASRTGVNIEPETMAKLACDCKNIVGVKEASGSLEQMSRIKAFCPPDFELISGDDSLTLPVLSIGGTGIISVVANIAPKDTADLVSAFEKGNIKKAQELHYKLLPLIKAMFLETNPMPVKTAMGLLGMCEPDLRLPMCAMLPENLEKLKKALKDYGLFK</sequence>
<evidence type="ECO:0000256" key="11">
    <source>
        <dbReference type="ARBA" id="ARBA00047836"/>
    </source>
</evidence>
<keyword evidence="10 12" id="KW-0704">Schiff base</keyword>
<dbReference type="PRINTS" id="PR00146">
    <property type="entry name" value="DHPICSNTHASE"/>
</dbReference>
<comment type="subcellular location">
    <subcellularLocation>
        <location evidence="12">Cytoplasm</location>
    </subcellularLocation>
</comment>
<dbReference type="EMBL" id="PCRK01000007">
    <property type="protein sequence ID" value="PIP19892.1"/>
    <property type="molecule type" value="Genomic_DNA"/>
</dbReference>
<dbReference type="InterPro" id="IPR013785">
    <property type="entry name" value="Aldolase_TIM"/>
</dbReference>
<comment type="catalytic activity">
    <reaction evidence="11 12">
        <text>L-aspartate 4-semialdehyde + pyruvate = (2S,4S)-4-hydroxy-2,3,4,5-tetrahydrodipicolinate + H2O + H(+)</text>
        <dbReference type="Rhea" id="RHEA:34171"/>
        <dbReference type="ChEBI" id="CHEBI:15361"/>
        <dbReference type="ChEBI" id="CHEBI:15377"/>
        <dbReference type="ChEBI" id="CHEBI:15378"/>
        <dbReference type="ChEBI" id="CHEBI:67139"/>
        <dbReference type="ChEBI" id="CHEBI:537519"/>
        <dbReference type="EC" id="4.3.3.7"/>
    </reaction>
</comment>
<dbReference type="SMART" id="SM01130">
    <property type="entry name" value="DHDPS"/>
    <property type="match status" value="1"/>
</dbReference>
<evidence type="ECO:0000256" key="13">
    <source>
        <dbReference type="PIRNR" id="PIRNR001365"/>
    </source>
</evidence>
<organism evidence="17 18">
    <name type="scientific">Candidatus Sherwoodlollariibacterium unditelluris</name>
    <dbReference type="NCBI Taxonomy" id="1974757"/>
    <lineage>
        <taxon>Bacteria</taxon>
        <taxon>Pseudomonadati</taxon>
        <taxon>Candidatus Omnitrophota</taxon>
        <taxon>Candidatus Sherwoodlollariibacterium</taxon>
    </lineage>
</organism>
<feature type="site" description="L-lysine inhibitor binding" evidence="16">
    <location>
        <position position="97"/>
    </location>
</feature>
<dbReference type="EC" id="4.3.3.7" evidence="4 12"/>
<feature type="site" description="L-lysine inhibitor binding" evidence="16">
    <location>
        <position position="123"/>
    </location>
</feature>
<feature type="active site" description="Proton donor/acceptor" evidence="12 14">
    <location>
        <position position="150"/>
    </location>
</feature>
<evidence type="ECO:0000256" key="10">
    <source>
        <dbReference type="ARBA" id="ARBA00023270"/>
    </source>
</evidence>
<evidence type="ECO:0000256" key="16">
    <source>
        <dbReference type="PIRSR" id="PIRSR001365-3"/>
    </source>
</evidence>
<proteinExistence type="inferred from homology"/>
<dbReference type="PROSITE" id="PS00665">
    <property type="entry name" value="DHDPS_1"/>
    <property type="match status" value="1"/>
</dbReference>
<dbReference type="GO" id="GO:0019877">
    <property type="term" value="P:diaminopimelate biosynthetic process"/>
    <property type="evidence" value="ECO:0007669"/>
    <property type="project" value="UniProtKB-UniRule"/>
</dbReference>
<comment type="function">
    <text evidence="1 12">Catalyzes the condensation of (S)-aspartate-beta-semialdehyde [(S)-ASA] and pyruvate to 4-hydroxy-tetrahydrodipicolinate (HTPA).</text>
</comment>
<feature type="site" description="Part of a proton relay during catalysis" evidence="12 16">
    <location>
        <position position="124"/>
    </location>
</feature>
<evidence type="ECO:0000256" key="5">
    <source>
        <dbReference type="ARBA" id="ARBA00022490"/>
    </source>
</evidence>
<dbReference type="CDD" id="cd00950">
    <property type="entry name" value="DHDPS"/>
    <property type="match status" value="1"/>
</dbReference>
<gene>
    <name evidence="12" type="primary">dapA</name>
    <name evidence="17" type="ORF">COX41_00465</name>
</gene>
<comment type="similarity">
    <text evidence="3 12 13">Belongs to the DapA family.</text>
</comment>
<feature type="binding site" evidence="12 15">
    <location>
        <position position="221"/>
    </location>
    <ligand>
        <name>pyruvate</name>
        <dbReference type="ChEBI" id="CHEBI:15361"/>
    </ligand>
</feature>